<sequence length="70" mass="7301">MSVQGSSELQKLKEVMDAREELAAAFKSAGVSFPAMDVRLESTYGLIALGEVSPATAREMASVIARGAGL</sequence>
<name>A0A1E7K9K7_9ACTN</name>
<proteinExistence type="predicted"/>
<comment type="caution">
    <text evidence="1">The sequence shown here is derived from an EMBL/GenBank/DDBJ whole genome shotgun (WGS) entry which is preliminary data.</text>
</comment>
<protein>
    <submittedName>
        <fullName evidence="1">Uncharacterized protein</fullName>
    </submittedName>
</protein>
<evidence type="ECO:0000313" key="1">
    <source>
        <dbReference type="EMBL" id="OEV00596.1"/>
    </source>
</evidence>
<dbReference type="EMBL" id="LJGV01000022">
    <property type="protein sequence ID" value="OEV00596.1"/>
    <property type="molecule type" value="Genomic_DNA"/>
</dbReference>
<dbReference type="Proteomes" id="UP000175829">
    <property type="component" value="Unassembled WGS sequence"/>
</dbReference>
<organism evidence="1 2">
    <name type="scientific">Streptomyces qinglanensis</name>
    <dbReference type="NCBI Taxonomy" id="943816"/>
    <lineage>
        <taxon>Bacteria</taxon>
        <taxon>Bacillati</taxon>
        <taxon>Actinomycetota</taxon>
        <taxon>Actinomycetes</taxon>
        <taxon>Kitasatosporales</taxon>
        <taxon>Streptomycetaceae</taxon>
        <taxon>Streptomyces</taxon>
    </lineage>
</organism>
<dbReference type="PATRIC" id="fig|943816.4.peg.4682"/>
<accession>A0A1E7K9K7</accession>
<reference evidence="1 2" key="1">
    <citation type="journal article" date="2016" name="Front. Microbiol.">
        <title>Comparative Genomics Analysis of Streptomyces Species Reveals Their Adaptation to the Marine Environment and Their Diversity at the Genomic Level.</title>
        <authorList>
            <person name="Tian X."/>
            <person name="Zhang Z."/>
            <person name="Yang T."/>
            <person name="Chen M."/>
            <person name="Li J."/>
            <person name="Chen F."/>
            <person name="Yang J."/>
            <person name="Li W."/>
            <person name="Zhang B."/>
            <person name="Zhang Z."/>
            <person name="Wu J."/>
            <person name="Zhang C."/>
            <person name="Long L."/>
            <person name="Xiao J."/>
        </authorList>
    </citation>
    <scope>NUCLEOTIDE SEQUENCE [LARGE SCALE GENOMIC DNA]</scope>
    <source>
        <strain evidence="1 2">SCSIO M10379</strain>
    </source>
</reference>
<dbReference type="RefSeq" id="WP_069992947.1">
    <property type="nucleotide sequence ID" value="NZ_LJGV01000022.1"/>
</dbReference>
<evidence type="ECO:0000313" key="2">
    <source>
        <dbReference type="Proteomes" id="UP000175829"/>
    </source>
</evidence>
<gene>
    <name evidence="1" type="ORF">AN217_25485</name>
</gene>
<dbReference type="AlphaFoldDB" id="A0A1E7K9K7"/>